<dbReference type="PRINTS" id="PR01179">
    <property type="entry name" value="ODADCRBXLASE"/>
</dbReference>
<comment type="cofactor">
    <cofactor evidence="1 3">
        <name>pyridoxal 5'-phosphate</name>
        <dbReference type="ChEBI" id="CHEBI:597326"/>
    </cofactor>
</comment>
<dbReference type="InterPro" id="IPR029066">
    <property type="entry name" value="PLP-binding_barrel"/>
</dbReference>
<feature type="domain" description="Orn/DAP/Arg decarboxylase 2 N-terminal" evidence="4">
    <location>
        <begin position="70"/>
        <end position="326"/>
    </location>
</feature>
<dbReference type="Proteomes" id="UP000507962">
    <property type="component" value="Unassembled WGS sequence"/>
</dbReference>
<dbReference type="GO" id="GO:0006596">
    <property type="term" value="P:polyamine biosynthetic process"/>
    <property type="evidence" value="ECO:0007669"/>
    <property type="project" value="InterPro"/>
</dbReference>
<dbReference type="Gene3D" id="3.20.20.10">
    <property type="entry name" value="Alanine racemase"/>
    <property type="match status" value="1"/>
</dbReference>
<evidence type="ECO:0000256" key="1">
    <source>
        <dbReference type="ARBA" id="ARBA00001933"/>
    </source>
</evidence>
<evidence type="ECO:0000313" key="5">
    <source>
        <dbReference type="EMBL" id="VFQ45781.1"/>
    </source>
</evidence>
<dbReference type="InterPro" id="IPR002433">
    <property type="entry name" value="Orn_de-COase"/>
</dbReference>
<dbReference type="SUPFAM" id="SSF50621">
    <property type="entry name" value="Alanine racemase C-terminal domain-like"/>
    <property type="match status" value="1"/>
</dbReference>
<dbReference type="Pfam" id="PF02784">
    <property type="entry name" value="Orn_Arg_deC_N"/>
    <property type="match status" value="1"/>
</dbReference>
<dbReference type="PANTHER" id="PTHR43727">
    <property type="entry name" value="DIAMINOPIMELATE DECARBOXYLASE"/>
    <property type="match status" value="1"/>
</dbReference>
<dbReference type="InterPro" id="IPR000183">
    <property type="entry name" value="Orn/DAP/Arg_de-COase"/>
</dbReference>
<name>A0A4U8YPR1_9BACT</name>
<dbReference type="InterPro" id="IPR009006">
    <property type="entry name" value="Ala_racemase/Decarboxylase_C"/>
</dbReference>
<reference evidence="5 6" key="1">
    <citation type="submission" date="2019-03" db="EMBL/GenBank/DDBJ databases">
        <authorList>
            <person name="Nijsse B."/>
        </authorList>
    </citation>
    <scope>NUCLEOTIDE SEQUENCE [LARGE SCALE GENOMIC DNA]</scope>
    <source>
        <strain evidence="5">Desulfoluna butyratoxydans MSL71</strain>
    </source>
</reference>
<feature type="modified residue" description="N6-(pyridoxal phosphate)lysine" evidence="3">
    <location>
        <position position="85"/>
    </location>
</feature>
<dbReference type="PROSITE" id="PS00878">
    <property type="entry name" value="ODR_DC_2_1"/>
    <property type="match status" value="1"/>
</dbReference>
<sequence>MNTVSLMNRTHQIEAMLTHNHLPLSKGLVSTLVNGILNERALYTDPTHPSPFYYLNRSVLSQRAKTFRKVFENHLPKTEFFYAVKSNSHPMVAKTLMNEGFGLDISSGEELKNALSWDAARIVFSGPGKTDEELKKAAWNNDRVCVLIDSFGELERLQTIAKELKVVVRAGIRLTTNPDGAWRKFGIPLDQLPAFWNRCRQLPNVYLQGLQFHTSWNLTPGSQVSFIAQLGKALADMPDSFKKRITFVDIGGGYWPEEGEWLQPDATPGGKIRLALGEATNAAMSPVHEPGTCITTFAQTLSHALRHHIFPHLTCKVCFEPGRWLVSHAMHLVVTVVDKKAEDLVITDAGTNAIGWERFETDYAPIVNLSRPGLVEQPCHVLGSLCTPHDLWGYSYWGTAIEPGDRLLIPRQGAYTYSLRQHFIKPVPTVVIS</sequence>
<dbReference type="EMBL" id="CAADHO010000006">
    <property type="protein sequence ID" value="VFQ45781.1"/>
    <property type="molecule type" value="Genomic_DNA"/>
</dbReference>
<evidence type="ECO:0000256" key="3">
    <source>
        <dbReference type="PIRSR" id="PIRSR600183-50"/>
    </source>
</evidence>
<keyword evidence="6" id="KW-1185">Reference proteome</keyword>
<accession>A0A4U8YPR1</accession>
<keyword evidence="2 3" id="KW-0663">Pyridoxal phosphate</keyword>
<proteinExistence type="predicted"/>
<feature type="active site" description="Proton donor" evidence="3">
    <location>
        <position position="386"/>
    </location>
</feature>
<gene>
    <name evidence="5" type="ORF">MSL71_34430</name>
</gene>
<dbReference type="GO" id="GO:0008836">
    <property type="term" value="F:diaminopimelate decarboxylase activity"/>
    <property type="evidence" value="ECO:0007669"/>
    <property type="project" value="TreeGrafter"/>
</dbReference>
<dbReference type="AlphaFoldDB" id="A0A4U8YPR1"/>
<dbReference type="PRINTS" id="PR01182">
    <property type="entry name" value="ORNDCRBXLASE"/>
</dbReference>
<protein>
    <submittedName>
        <fullName evidence="5">Orn/dap/arg decarboxylase 2 n-terminal</fullName>
    </submittedName>
</protein>
<dbReference type="InterPro" id="IPR022644">
    <property type="entry name" value="De-COase2_N"/>
</dbReference>
<dbReference type="SUPFAM" id="SSF51419">
    <property type="entry name" value="PLP-binding barrel"/>
    <property type="match status" value="1"/>
</dbReference>
<organism evidence="5 6">
    <name type="scientific">Desulfoluna butyratoxydans</name>
    <dbReference type="NCBI Taxonomy" id="231438"/>
    <lineage>
        <taxon>Bacteria</taxon>
        <taxon>Pseudomonadati</taxon>
        <taxon>Thermodesulfobacteriota</taxon>
        <taxon>Desulfobacteria</taxon>
        <taxon>Desulfobacterales</taxon>
        <taxon>Desulfolunaceae</taxon>
        <taxon>Desulfoluna</taxon>
    </lineage>
</organism>
<dbReference type="PANTHER" id="PTHR43727:SF2">
    <property type="entry name" value="GROUP IV DECARBOXYLASE"/>
    <property type="match status" value="1"/>
</dbReference>
<evidence type="ECO:0000259" key="4">
    <source>
        <dbReference type="Pfam" id="PF02784"/>
    </source>
</evidence>
<dbReference type="InterPro" id="IPR022653">
    <property type="entry name" value="De-COase2_pyr-phos_BS"/>
</dbReference>
<evidence type="ECO:0000256" key="2">
    <source>
        <dbReference type="ARBA" id="ARBA00022898"/>
    </source>
</evidence>
<dbReference type="Gene3D" id="2.40.37.10">
    <property type="entry name" value="Lyase, Ornithine Decarboxylase, Chain A, domain 1"/>
    <property type="match status" value="1"/>
</dbReference>
<dbReference type="GO" id="GO:0009089">
    <property type="term" value="P:lysine biosynthetic process via diaminopimelate"/>
    <property type="evidence" value="ECO:0007669"/>
    <property type="project" value="TreeGrafter"/>
</dbReference>
<evidence type="ECO:0000313" key="6">
    <source>
        <dbReference type="Proteomes" id="UP000507962"/>
    </source>
</evidence>